<dbReference type="Proteomes" id="UP000789901">
    <property type="component" value="Unassembled WGS sequence"/>
</dbReference>
<protein>
    <submittedName>
        <fullName evidence="1">25636_t:CDS:1</fullName>
    </submittedName>
</protein>
<reference evidence="1 2" key="1">
    <citation type="submission" date="2021-06" db="EMBL/GenBank/DDBJ databases">
        <authorList>
            <person name="Kallberg Y."/>
            <person name="Tangrot J."/>
            <person name="Rosling A."/>
        </authorList>
    </citation>
    <scope>NUCLEOTIDE SEQUENCE [LARGE SCALE GENOMIC DNA]</scope>
    <source>
        <strain evidence="1 2">120-4 pot B 10/14</strain>
    </source>
</reference>
<gene>
    <name evidence="1" type="ORF">GMARGA_LOCUS10819</name>
</gene>
<dbReference type="InterPro" id="IPR011009">
    <property type="entry name" value="Kinase-like_dom_sf"/>
</dbReference>
<dbReference type="SUPFAM" id="SSF56112">
    <property type="entry name" value="Protein kinase-like (PK-like)"/>
    <property type="match status" value="1"/>
</dbReference>
<dbReference type="Gene3D" id="1.10.510.10">
    <property type="entry name" value="Transferase(Phosphotransferase) domain 1"/>
    <property type="match status" value="1"/>
</dbReference>
<dbReference type="EMBL" id="CAJVQB010006161">
    <property type="protein sequence ID" value="CAG8678434.1"/>
    <property type="molecule type" value="Genomic_DNA"/>
</dbReference>
<sequence>MVMWSITSERFPFENYTIQNILVNLISPKNIREDPIQDTPQEYIELYGNCWNQNSKERPTAQEVYDKLSQFEINLQEPQNINGEKNGNAEENIDVELIIHVEQNMNKQQNIN</sequence>
<organism evidence="1 2">
    <name type="scientific">Gigaspora margarita</name>
    <dbReference type="NCBI Taxonomy" id="4874"/>
    <lineage>
        <taxon>Eukaryota</taxon>
        <taxon>Fungi</taxon>
        <taxon>Fungi incertae sedis</taxon>
        <taxon>Mucoromycota</taxon>
        <taxon>Glomeromycotina</taxon>
        <taxon>Glomeromycetes</taxon>
        <taxon>Diversisporales</taxon>
        <taxon>Gigasporaceae</taxon>
        <taxon>Gigaspora</taxon>
    </lineage>
</organism>
<accession>A0ABN7UW24</accession>
<evidence type="ECO:0000313" key="2">
    <source>
        <dbReference type="Proteomes" id="UP000789901"/>
    </source>
</evidence>
<evidence type="ECO:0000313" key="1">
    <source>
        <dbReference type="EMBL" id="CAG8678434.1"/>
    </source>
</evidence>
<name>A0ABN7UW24_GIGMA</name>
<keyword evidence="2" id="KW-1185">Reference proteome</keyword>
<comment type="caution">
    <text evidence="1">The sequence shown here is derived from an EMBL/GenBank/DDBJ whole genome shotgun (WGS) entry which is preliminary data.</text>
</comment>
<proteinExistence type="predicted"/>
<feature type="non-terminal residue" evidence="1">
    <location>
        <position position="112"/>
    </location>
</feature>